<dbReference type="GeneID" id="85393177"/>
<evidence type="ECO:0000256" key="1">
    <source>
        <dbReference type="SAM" id="Phobius"/>
    </source>
</evidence>
<feature type="transmembrane region" description="Helical" evidence="1">
    <location>
        <begin position="257"/>
        <end position="277"/>
    </location>
</feature>
<evidence type="ECO:0000256" key="2">
    <source>
        <dbReference type="SAM" id="SignalP"/>
    </source>
</evidence>
<dbReference type="AlphaFoldDB" id="A0AAD8X9V1"/>
<proteinExistence type="predicted"/>
<comment type="caution">
    <text evidence="4">The sequence shown here is derived from an EMBL/GenBank/DDBJ whole genome shotgun (WGS) entry which is preliminary data.</text>
</comment>
<keyword evidence="5" id="KW-1185">Reference proteome</keyword>
<protein>
    <recommendedName>
        <fullName evidence="3">DUF7136 domain-containing protein</fullName>
    </recommendedName>
</protein>
<feature type="signal peptide" evidence="2">
    <location>
        <begin position="1"/>
        <end position="28"/>
    </location>
</feature>
<dbReference type="RefSeq" id="XP_060359874.1">
    <property type="nucleotide sequence ID" value="XM_060509278.1"/>
</dbReference>
<reference evidence="4" key="1">
    <citation type="submission" date="2021-12" db="EMBL/GenBank/DDBJ databases">
        <title>Comparative genomics, transcriptomics and evolutionary studies reveal genomic signatures of adaptation to plant cell wall in hemibiotrophic fungi.</title>
        <authorList>
            <consortium name="DOE Joint Genome Institute"/>
            <person name="Baroncelli R."/>
            <person name="Diaz J.F."/>
            <person name="Benocci T."/>
            <person name="Peng M."/>
            <person name="Battaglia E."/>
            <person name="Haridas S."/>
            <person name="Andreopoulos W."/>
            <person name="Labutti K."/>
            <person name="Pangilinan J."/>
            <person name="Floch G.L."/>
            <person name="Makela M.R."/>
            <person name="Henrissat B."/>
            <person name="Grigoriev I.V."/>
            <person name="Crouch J.A."/>
            <person name="De Vries R.P."/>
            <person name="Sukno S.A."/>
            <person name="Thon M.R."/>
        </authorList>
    </citation>
    <scope>NUCLEOTIDE SEQUENCE</scope>
    <source>
        <strain evidence="4">CBS 112980</strain>
    </source>
</reference>
<keyword evidence="1" id="KW-0812">Transmembrane</keyword>
<dbReference type="EMBL" id="JAHMHS010000133">
    <property type="protein sequence ID" value="KAK1713821.1"/>
    <property type="molecule type" value="Genomic_DNA"/>
</dbReference>
<accession>A0AAD8X9V1</accession>
<keyword evidence="2" id="KW-0732">Signal</keyword>
<sequence>MQTLSSTTRWWFHLACIWTIFGAAAVAASDQSSVVEIDLVFPRNETYAPTPLVPIIFGFQNSHLAPGLALKIGFSIWNYNNKSDSVKTTEYDVRFANFSSSDPYYEYRGFVMFNVEGTWQIRYTVSWFSCTEDSFEYPYEIPSNNTSNAIIFTTKNGGQSVDLVAATNEQDCSSDAGVAISVTDTLNSTGISKWPGSGTCAVVASSTVTPNPCQIKMTESEASSISATVTARACEAQNPPIECPLGNDGDENAADHGLGVGGVVCLAAALGAIFHVLM</sequence>
<feature type="chain" id="PRO_5041930918" description="DUF7136 domain-containing protein" evidence="2">
    <location>
        <begin position="29"/>
        <end position="278"/>
    </location>
</feature>
<evidence type="ECO:0000313" key="4">
    <source>
        <dbReference type="EMBL" id="KAK1713821.1"/>
    </source>
</evidence>
<name>A0AAD8X9V1_GLOAC</name>
<keyword evidence="1" id="KW-0472">Membrane</keyword>
<dbReference type="InterPro" id="IPR055560">
    <property type="entry name" value="DUF7136"/>
</dbReference>
<evidence type="ECO:0000313" key="5">
    <source>
        <dbReference type="Proteomes" id="UP001244207"/>
    </source>
</evidence>
<feature type="domain" description="DUF7136" evidence="3">
    <location>
        <begin position="31"/>
        <end position="243"/>
    </location>
</feature>
<gene>
    <name evidence="4" type="ORF">BDZ83DRAFT_636905</name>
</gene>
<dbReference type="Proteomes" id="UP001244207">
    <property type="component" value="Unassembled WGS sequence"/>
</dbReference>
<dbReference type="Pfam" id="PF23584">
    <property type="entry name" value="DUF7136"/>
    <property type="match status" value="1"/>
</dbReference>
<keyword evidence="1" id="KW-1133">Transmembrane helix</keyword>
<evidence type="ECO:0000259" key="3">
    <source>
        <dbReference type="Pfam" id="PF23584"/>
    </source>
</evidence>
<organism evidence="4 5">
    <name type="scientific">Glomerella acutata</name>
    <name type="common">Colletotrichum acutatum</name>
    <dbReference type="NCBI Taxonomy" id="27357"/>
    <lineage>
        <taxon>Eukaryota</taxon>
        <taxon>Fungi</taxon>
        <taxon>Dikarya</taxon>
        <taxon>Ascomycota</taxon>
        <taxon>Pezizomycotina</taxon>
        <taxon>Sordariomycetes</taxon>
        <taxon>Hypocreomycetidae</taxon>
        <taxon>Glomerellales</taxon>
        <taxon>Glomerellaceae</taxon>
        <taxon>Colletotrichum</taxon>
        <taxon>Colletotrichum acutatum species complex</taxon>
    </lineage>
</organism>